<reference evidence="3" key="1">
    <citation type="submission" date="2020-05" db="UniProtKB">
        <authorList>
            <consortium name="EnsemblMetazoa"/>
        </authorList>
    </citation>
    <scope>IDENTIFICATION</scope>
    <source>
        <strain evidence="3">Yale</strain>
    </source>
</reference>
<dbReference type="InterPro" id="IPR029205">
    <property type="entry name" value="Clathrin-bd"/>
</dbReference>
<dbReference type="Pfam" id="PF15045">
    <property type="entry name" value="Clathrin_bdg"/>
    <property type="match status" value="1"/>
</dbReference>
<feature type="compositionally biased region" description="Polar residues" evidence="1">
    <location>
        <begin position="879"/>
        <end position="899"/>
    </location>
</feature>
<feature type="compositionally biased region" description="Low complexity" evidence="1">
    <location>
        <begin position="1020"/>
        <end position="1029"/>
    </location>
</feature>
<evidence type="ECO:0000313" key="4">
    <source>
        <dbReference type="Proteomes" id="UP000092444"/>
    </source>
</evidence>
<feature type="domain" description="Aftiphilin clathrin-binding box" evidence="2">
    <location>
        <begin position="522"/>
        <end position="580"/>
    </location>
</feature>
<dbReference type="PhylomeDB" id="A0A1B0FHQ3"/>
<protein>
    <recommendedName>
        <fullName evidence="2">Aftiphilin clathrin-binding box domain-containing protein</fullName>
    </recommendedName>
</protein>
<feature type="compositionally biased region" description="Basic and acidic residues" evidence="1">
    <location>
        <begin position="87"/>
        <end position="99"/>
    </location>
</feature>
<feature type="region of interest" description="Disordered" evidence="1">
    <location>
        <begin position="876"/>
        <end position="899"/>
    </location>
</feature>
<accession>A0A1B0FHQ3</accession>
<dbReference type="EnsemblMetazoa" id="GMOY003320-RA">
    <property type="protein sequence ID" value="GMOY003320-PA"/>
    <property type="gene ID" value="GMOY003320"/>
</dbReference>
<feature type="region of interest" description="Disordered" evidence="1">
    <location>
        <begin position="311"/>
        <end position="380"/>
    </location>
</feature>
<dbReference type="Proteomes" id="UP000092444">
    <property type="component" value="Unassembled WGS sequence"/>
</dbReference>
<dbReference type="GO" id="GO:0030276">
    <property type="term" value="F:clathrin binding"/>
    <property type="evidence" value="ECO:0007669"/>
    <property type="project" value="InterPro"/>
</dbReference>
<dbReference type="GO" id="GO:0030121">
    <property type="term" value="C:AP-1 adaptor complex"/>
    <property type="evidence" value="ECO:0007669"/>
    <property type="project" value="TreeGrafter"/>
</dbReference>
<name>A0A1B0FHQ3_GLOMM</name>
<feature type="compositionally biased region" description="Low complexity" evidence="1">
    <location>
        <begin position="956"/>
        <end position="968"/>
    </location>
</feature>
<feature type="region of interest" description="Disordered" evidence="1">
    <location>
        <begin position="1116"/>
        <end position="1135"/>
    </location>
</feature>
<keyword evidence="4" id="KW-1185">Reference proteome</keyword>
<organism evidence="3 4">
    <name type="scientific">Glossina morsitans morsitans</name>
    <name type="common">Savannah tsetse fly</name>
    <dbReference type="NCBI Taxonomy" id="37546"/>
    <lineage>
        <taxon>Eukaryota</taxon>
        <taxon>Metazoa</taxon>
        <taxon>Ecdysozoa</taxon>
        <taxon>Arthropoda</taxon>
        <taxon>Hexapoda</taxon>
        <taxon>Insecta</taxon>
        <taxon>Pterygota</taxon>
        <taxon>Neoptera</taxon>
        <taxon>Endopterygota</taxon>
        <taxon>Diptera</taxon>
        <taxon>Brachycera</taxon>
        <taxon>Muscomorpha</taxon>
        <taxon>Hippoboscoidea</taxon>
        <taxon>Glossinidae</taxon>
        <taxon>Glossina</taxon>
    </lineage>
</organism>
<dbReference type="STRING" id="37546.A0A1B0FHQ3"/>
<dbReference type="InterPro" id="IPR046359">
    <property type="entry name" value="Aftin-like"/>
</dbReference>
<sequence length="1230" mass="135371">MVNVPPIPPLLCSTPPPIDSGEEDDDVDISPTLSGVAGGEDYGDFLTVIDIPESLPSPSASLSEMQVIGLYEGRTYIEGNSPPPLKSSEKSGEALRNERPSPSSEALEALNCNIEIICTEATANTSPDIYEINGNSESNEITFSGTKDEPVATVHSAVILIEDLEDDTSDEELYSPKISKNFAEKDTNINDYYKIQEIDNTNENLTAKNSKDFKNINTTEDGSGNEKYMELFSENVFTGSSSLDNNNIERKTYEMEDFGDFGNFEYFKTTLQEPELSTVQTGEIKEFVGETHEIVCINNIKDPLVEKNTVENNNQPKVDFSENGQDNGDFGDFDSFPILPNSRESDFNGLNPYNSTPTIDNADKQDSTTHSADNEEDIDFSNFRENIENYKYKEEEPRKCTQFVTRATSSIAETCLILENEIDKSGDSDDDFGDFNTAQPSTIPAPTVIIPASLKSTSSQSSTLSTEASSGSIPSHKNLNERILKILQFMFPEETIAPHTSDNYEQATFKIYKRSDIPFPPIDSAKALDYQWASSETRHIFIKSLGIDSRNILFGENWNPSLPRYAANLSFNPLKPMKTKNSNIAECSTYDDLSSDFKSTDSYNHCNRDKIGFIEDTVEVKVNTSSEQTKEAINPMVSDTSSITTSCSQPVTIVDSNYTAPLQLREEKYSKTPPLSEMETVERFSSPLPSAINAEDSIIHNSESFDPPEISQPTSSLNTNNNENEVIVTSTFSGSFKETHIYTPSKTMDIEGKNSSVTPTSSPSKVIPIDFDYAKAAMGVIIDETVVKKEYRDVVYEPGFSLDVAAEKESVEADQVNSSVATTGRSSPFETQISDEKLPTAVVGNAEDDDEFSDFQSVPSVATDVACSTAVKNPLPFHSDNTLTQKSLNSKSSGETSNLSATTAVHGMILSPAILLPQAIAMENQTPKIEWGDSTANINPEELARIDELFPEPKSLKSTTSSSSQKSTPTREAGSSPSTLSISATVAHKEQQSQHKDDEDDWSDYISVPISNIKSITQNQTSINNNNNNFVKTPNISPLKQLPPANNRECNSNNDDEWSDFVSSVPSAANNIAPLYCSNYRSIPQFNSGAWQNANFYNNPLSLYHKGPINIGNCHQQSPKHSHSQLNNNNNHNYNPTSTFNNCHIPIQSQQPQPQHPSQQQIHIMQNFSTAPERITTTGGSIRNNQFQVGSAKVAPSIALIPDLGFVAPAIPTHTSFINSLPRPRLNSKK</sequence>
<feature type="region of interest" description="Disordered" evidence="1">
    <location>
        <begin position="1020"/>
        <end position="1045"/>
    </location>
</feature>
<dbReference type="PANTHER" id="PTHR16156:SF10">
    <property type="entry name" value="AFTIPHILIN-RELATED"/>
    <property type="match status" value="1"/>
</dbReference>
<dbReference type="PANTHER" id="PTHR16156">
    <property type="entry name" value="AFTIPHILIN A-RELATED"/>
    <property type="match status" value="1"/>
</dbReference>
<evidence type="ECO:0000313" key="3">
    <source>
        <dbReference type="EnsemblMetazoa" id="GMOY003320-PA"/>
    </source>
</evidence>
<proteinExistence type="predicted"/>
<feature type="region of interest" description="Disordered" evidence="1">
    <location>
        <begin position="76"/>
        <end position="104"/>
    </location>
</feature>
<feature type="region of interest" description="Disordered" evidence="1">
    <location>
        <begin position="1"/>
        <end position="40"/>
    </location>
</feature>
<feature type="region of interest" description="Disordered" evidence="1">
    <location>
        <begin position="950"/>
        <end position="980"/>
    </location>
</feature>
<evidence type="ECO:0000259" key="2">
    <source>
        <dbReference type="Pfam" id="PF15045"/>
    </source>
</evidence>
<feature type="compositionally biased region" description="Low complexity" evidence="1">
    <location>
        <begin position="323"/>
        <end position="334"/>
    </location>
</feature>
<dbReference type="VEuPathDB" id="VectorBase:GMOY003320"/>
<evidence type="ECO:0000256" key="1">
    <source>
        <dbReference type="SAM" id="MobiDB-lite"/>
    </source>
</evidence>
<dbReference type="AlphaFoldDB" id="A0A1B0FHQ3"/>
<dbReference type="EMBL" id="CCAG010019923">
    <property type="status" value="NOT_ANNOTATED_CDS"/>
    <property type="molecule type" value="Genomic_DNA"/>
</dbReference>
<dbReference type="GO" id="GO:0032588">
    <property type="term" value="C:trans-Golgi network membrane"/>
    <property type="evidence" value="ECO:0007669"/>
    <property type="project" value="InterPro"/>
</dbReference>
<feature type="compositionally biased region" description="Pro residues" evidence="1">
    <location>
        <begin position="1"/>
        <end position="18"/>
    </location>
</feature>